<evidence type="ECO:0000313" key="7">
    <source>
        <dbReference type="EMBL" id="CAG5097530.1"/>
    </source>
</evidence>
<feature type="domain" description="BZIP" evidence="6">
    <location>
        <begin position="113"/>
        <end position="176"/>
    </location>
</feature>
<protein>
    <submittedName>
        <fullName evidence="7">Oidioi.mRNA.OKI2018_I69.XSR.g15118.t1.cds</fullName>
    </submittedName>
</protein>
<sequence>MSPDEIDLVLFNRNTSIHLEEGINVLDQVLGHQLDHCQSEIKCIQDLPSLIKQEYLEDEIFGSGQSTPIQSPARSSGNESCSAAPRRVKGHYDHYKDTSGKINLELISDEMERARVEAKRVKNREAAAKSRAKKKKQTEALEKKVGVLRAATNEVSEEIHLLREQANGLRAILSEHERLCGASGGYESD</sequence>
<evidence type="ECO:0000256" key="2">
    <source>
        <dbReference type="ARBA" id="ARBA00023125"/>
    </source>
</evidence>
<dbReference type="InterPro" id="IPR000837">
    <property type="entry name" value="AP-1"/>
</dbReference>
<dbReference type="PROSITE" id="PS00036">
    <property type="entry name" value="BZIP_BASIC"/>
    <property type="match status" value="1"/>
</dbReference>
<feature type="compositionally biased region" description="Polar residues" evidence="5">
    <location>
        <begin position="63"/>
        <end position="81"/>
    </location>
</feature>
<evidence type="ECO:0000256" key="3">
    <source>
        <dbReference type="ARBA" id="ARBA00023163"/>
    </source>
</evidence>
<feature type="region of interest" description="Disordered" evidence="5">
    <location>
        <begin position="63"/>
        <end position="85"/>
    </location>
</feature>
<dbReference type="Pfam" id="PF00170">
    <property type="entry name" value="bZIP_1"/>
    <property type="match status" value="1"/>
</dbReference>
<dbReference type="InterPro" id="IPR046347">
    <property type="entry name" value="bZIP_sf"/>
</dbReference>
<reference evidence="7 8" key="1">
    <citation type="submission" date="2021-04" db="EMBL/GenBank/DDBJ databases">
        <authorList>
            <person name="Bliznina A."/>
        </authorList>
    </citation>
    <scope>NUCLEOTIDE SEQUENCE [LARGE SCALE GENOMIC DNA]</scope>
</reference>
<dbReference type="PANTHER" id="PTHR23351">
    <property type="entry name" value="FOS TRANSCRIPTION FACTOR-RELATED"/>
    <property type="match status" value="1"/>
</dbReference>
<organism evidence="7 8">
    <name type="scientific">Oikopleura dioica</name>
    <name type="common">Tunicate</name>
    <dbReference type="NCBI Taxonomy" id="34765"/>
    <lineage>
        <taxon>Eukaryota</taxon>
        <taxon>Metazoa</taxon>
        <taxon>Chordata</taxon>
        <taxon>Tunicata</taxon>
        <taxon>Appendicularia</taxon>
        <taxon>Copelata</taxon>
        <taxon>Oikopleuridae</taxon>
        <taxon>Oikopleura</taxon>
    </lineage>
</organism>
<evidence type="ECO:0000259" key="6">
    <source>
        <dbReference type="PROSITE" id="PS50217"/>
    </source>
</evidence>
<gene>
    <name evidence="7" type="ORF">OKIOD_LOCUS6676</name>
</gene>
<dbReference type="EMBL" id="OU015569">
    <property type="protein sequence ID" value="CAG5097530.1"/>
    <property type="molecule type" value="Genomic_DNA"/>
</dbReference>
<dbReference type="Proteomes" id="UP001158576">
    <property type="component" value="Chromosome XSR"/>
</dbReference>
<evidence type="ECO:0000256" key="5">
    <source>
        <dbReference type="SAM" id="MobiDB-lite"/>
    </source>
</evidence>
<keyword evidence="4" id="KW-0175">Coiled coil</keyword>
<accession>A0ABN7SKY7</accession>
<evidence type="ECO:0000313" key="8">
    <source>
        <dbReference type="Proteomes" id="UP001158576"/>
    </source>
</evidence>
<keyword evidence="3" id="KW-0804">Transcription</keyword>
<evidence type="ECO:0000256" key="1">
    <source>
        <dbReference type="ARBA" id="ARBA00023015"/>
    </source>
</evidence>
<name>A0ABN7SKY7_OIKDI</name>
<keyword evidence="1" id="KW-0805">Transcription regulation</keyword>
<keyword evidence="2" id="KW-0238">DNA-binding</keyword>
<dbReference type="PANTHER" id="PTHR23351:SF24">
    <property type="entry name" value="ACTIVATING TRANSCRIPTION FACTOR 3-RELATED"/>
    <property type="match status" value="1"/>
</dbReference>
<dbReference type="SMART" id="SM00338">
    <property type="entry name" value="BRLZ"/>
    <property type="match status" value="1"/>
</dbReference>
<dbReference type="SUPFAM" id="SSF57959">
    <property type="entry name" value="Leucine zipper domain"/>
    <property type="match status" value="1"/>
</dbReference>
<dbReference type="Gene3D" id="1.20.5.170">
    <property type="match status" value="1"/>
</dbReference>
<dbReference type="InterPro" id="IPR004827">
    <property type="entry name" value="bZIP"/>
</dbReference>
<evidence type="ECO:0000256" key="4">
    <source>
        <dbReference type="SAM" id="Coils"/>
    </source>
</evidence>
<keyword evidence="8" id="KW-1185">Reference proteome</keyword>
<feature type="coiled-coil region" evidence="4">
    <location>
        <begin position="104"/>
        <end position="131"/>
    </location>
</feature>
<proteinExistence type="predicted"/>
<dbReference type="PROSITE" id="PS50217">
    <property type="entry name" value="BZIP"/>
    <property type="match status" value="1"/>
</dbReference>